<keyword evidence="1" id="KW-0472">Membrane</keyword>
<protein>
    <submittedName>
        <fullName evidence="2">Uncharacterized protein</fullName>
    </submittedName>
</protein>
<evidence type="ECO:0000256" key="1">
    <source>
        <dbReference type="SAM" id="Phobius"/>
    </source>
</evidence>
<sequence>MFMGFWTSLPSSLNYDLPIIGTFPHDQLYHLSTVISCCFNIFLILRLGLCNFYIINASIILPHYRFTSMSCI</sequence>
<feature type="transmembrane region" description="Helical" evidence="1">
    <location>
        <begin position="33"/>
        <end position="55"/>
    </location>
</feature>
<keyword evidence="1" id="KW-0812">Transmembrane</keyword>
<accession>A0A0A9EA60</accession>
<keyword evidence="1" id="KW-1133">Transmembrane helix</keyword>
<proteinExistence type="predicted"/>
<reference evidence="2" key="1">
    <citation type="submission" date="2014-09" db="EMBL/GenBank/DDBJ databases">
        <authorList>
            <person name="Magalhaes I.L.F."/>
            <person name="Oliveira U."/>
            <person name="Santos F.R."/>
            <person name="Vidigal T.H.D.A."/>
            <person name="Brescovit A.D."/>
            <person name="Santos A.J."/>
        </authorList>
    </citation>
    <scope>NUCLEOTIDE SEQUENCE</scope>
    <source>
        <tissue evidence="2">Shoot tissue taken approximately 20 cm above the soil surface</tissue>
    </source>
</reference>
<organism evidence="2">
    <name type="scientific">Arundo donax</name>
    <name type="common">Giant reed</name>
    <name type="synonym">Donax arundinaceus</name>
    <dbReference type="NCBI Taxonomy" id="35708"/>
    <lineage>
        <taxon>Eukaryota</taxon>
        <taxon>Viridiplantae</taxon>
        <taxon>Streptophyta</taxon>
        <taxon>Embryophyta</taxon>
        <taxon>Tracheophyta</taxon>
        <taxon>Spermatophyta</taxon>
        <taxon>Magnoliopsida</taxon>
        <taxon>Liliopsida</taxon>
        <taxon>Poales</taxon>
        <taxon>Poaceae</taxon>
        <taxon>PACMAD clade</taxon>
        <taxon>Arundinoideae</taxon>
        <taxon>Arundineae</taxon>
        <taxon>Arundo</taxon>
    </lineage>
</organism>
<name>A0A0A9EA60_ARUDO</name>
<reference evidence="2" key="2">
    <citation type="journal article" date="2015" name="Data Brief">
        <title>Shoot transcriptome of the giant reed, Arundo donax.</title>
        <authorList>
            <person name="Barrero R.A."/>
            <person name="Guerrero F.D."/>
            <person name="Moolhuijzen P."/>
            <person name="Goolsby J.A."/>
            <person name="Tidwell J."/>
            <person name="Bellgard S.E."/>
            <person name="Bellgard M.I."/>
        </authorList>
    </citation>
    <scope>NUCLEOTIDE SEQUENCE</scope>
    <source>
        <tissue evidence="2">Shoot tissue taken approximately 20 cm above the soil surface</tissue>
    </source>
</reference>
<dbReference type="AlphaFoldDB" id="A0A0A9EA60"/>
<dbReference type="EMBL" id="GBRH01200291">
    <property type="protein sequence ID" value="JAD97604.1"/>
    <property type="molecule type" value="Transcribed_RNA"/>
</dbReference>
<evidence type="ECO:0000313" key="2">
    <source>
        <dbReference type="EMBL" id="JAD97604.1"/>
    </source>
</evidence>